<protein>
    <submittedName>
        <fullName evidence="2">Uncharacterized protein</fullName>
    </submittedName>
</protein>
<organism evidence="2 3">
    <name type="scientific">Thiocapsa roseopersicina</name>
    <dbReference type="NCBI Taxonomy" id="1058"/>
    <lineage>
        <taxon>Bacteria</taxon>
        <taxon>Pseudomonadati</taxon>
        <taxon>Pseudomonadota</taxon>
        <taxon>Gammaproteobacteria</taxon>
        <taxon>Chromatiales</taxon>
        <taxon>Chromatiaceae</taxon>
        <taxon>Thiocapsa</taxon>
    </lineage>
</organism>
<dbReference type="STRING" id="1058.SAMN05421783_11830"/>
<accession>A0A1H3A2Q3</accession>
<evidence type="ECO:0000256" key="1">
    <source>
        <dbReference type="SAM" id="Phobius"/>
    </source>
</evidence>
<evidence type="ECO:0000313" key="2">
    <source>
        <dbReference type="EMBL" id="SDX23937.1"/>
    </source>
</evidence>
<dbReference type="AlphaFoldDB" id="A0A1H3A2Q3"/>
<gene>
    <name evidence="2" type="ORF">SAMN05421783_11830</name>
</gene>
<keyword evidence="1" id="KW-0472">Membrane</keyword>
<dbReference type="RefSeq" id="WP_175534674.1">
    <property type="nucleotide sequence ID" value="NZ_FNNZ01000018.1"/>
</dbReference>
<dbReference type="Proteomes" id="UP000198816">
    <property type="component" value="Unassembled WGS sequence"/>
</dbReference>
<keyword evidence="3" id="KW-1185">Reference proteome</keyword>
<sequence length="45" mass="5041">MRGCKLCRYSKVCNDLPGVCILLIYATIFVVVTALGYLFVTQELL</sequence>
<proteinExistence type="predicted"/>
<feature type="transmembrane region" description="Helical" evidence="1">
    <location>
        <begin position="20"/>
        <end position="40"/>
    </location>
</feature>
<dbReference type="EMBL" id="FNNZ01000018">
    <property type="protein sequence ID" value="SDX23937.1"/>
    <property type="molecule type" value="Genomic_DNA"/>
</dbReference>
<keyword evidence="1" id="KW-0812">Transmembrane</keyword>
<evidence type="ECO:0000313" key="3">
    <source>
        <dbReference type="Proteomes" id="UP000198816"/>
    </source>
</evidence>
<reference evidence="3" key="1">
    <citation type="submission" date="2016-10" db="EMBL/GenBank/DDBJ databases">
        <authorList>
            <person name="Varghese N."/>
            <person name="Submissions S."/>
        </authorList>
    </citation>
    <scope>NUCLEOTIDE SEQUENCE [LARGE SCALE GENOMIC DNA]</scope>
    <source>
        <strain evidence="3">DSM 217</strain>
    </source>
</reference>
<keyword evidence="1" id="KW-1133">Transmembrane helix</keyword>
<name>A0A1H3A2Q3_THIRO</name>